<dbReference type="Pfam" id="PF02535">
    <property type="entry name" value="Zip"/>
    <property type="match status" value="2"/>
</dbReference>
<keyword evidence="3 5" id="KW-1133">Transmembrane helix</keyword>
<protein>
    <submittedName>
        <fullName evidence="7">Uncharacterized protein</fullName>
    </submittedName>
</protein>
<evidence type="ECO:0000256" key="6">
    <source>
        <dbReference type="SAM" id="SignalP"/>
    </source>
</evidence>
<dbReference type="GO" id="GO:0005385">
    <property type="term" value="F:zinc ion transmembrane transporter activity"/>
    <property type="evidence" value="ECO:0007669"/>
    <property type="project" value="TreeGrafter"/>
</dbReference>
<evidence type="ECO:0000313" key="7">
    <source>
        <dbReference type="EMBL" id="KAJ8428860.1"/>
    </source>
</evidence>
<keyword evidence="4 5" id="KW-0472">Membrane</keyword>
<evidence type="ECO:0000256" key="4">
    <source>
        <dbReference type="ARBA" id="ARBA00023136"/>
    </source>
</evidence>
<feature type="transmembrane region" description="Helical" evidence="5">
    <location>
        <begin position="293"/>
        <end position="314"/>
    </location>
</feature>
<accession>A0A9Q1JQ08</accession>
<evidence type="ECO:0000256" key="5">
    <source>
        <dbReference type="SAM" id="Phobius"/>
    </source>
</evidence>
<dbReference type="EMBL" id="JAKOGI010000961">
    <property type="protein sequence ID" value="KAJ8428860.1"/>
    <property type="molecule type" value="Genomic_DNA"/>
</dbReference>
<feature type="transmembrane region" description="Helical" evidence="5">
    <location>
        <begin position="335"/>
        <end position="354"/>
    </location>
</feature>
<evidence type="ECO:0000256" key="3">
    <source>
        <dbReference type="ARBA" id="ARBA00022989"/>
    </source>
</evidence>
<reference evidence="7" key="1">
    <citation type="submission" date="2022-04" db="EMBL/GenBank/DDBJ databases">
        <title>Carnegiea gigantea Genome sequencing and assembly v2.</title>
        <authorList>
            <person name="Copetti D."/>
            <person name="Sanderson M.J."/>
            <person name="Burquez A."/>
            <person name="Wojciechowski M.F."/>
        </authorList>
    </citation>
    <scope>NUCLEOTIDE SEQUENCE</scope>
    <source>
        <strain evidence="7">SGP5-SGP5p</strain>
        <tissue evidence="7">Aerial part</tissue>
    </source>
</reference>
<sequence>MVTTLKRTIRVQALSVSSFLIIALVLSSSCRALAESDDQGSSCEATATGRCYDKAKSTKLKIIAIFTILVASILGIGMPLFSTALPALHPDGNPAVVVKILASGVILSTGFMHVLPDSWNDLTSECLSENPWRAYPMSTLIAMFTCVLTMMMDTIATSYFKQKGIKSRLSHCHHGAIGGGVVHHMQSPAISEGMEMVDPSGVKVGHGGVGEDKESQLLRYRIVAQVLEMGIVVHSVVIGLSMGVSNNPCTIAPLAEYGIKMKAIMVTFFSITTPFGIALGMGILNVYNENSPAALIVVGVLNAISSGLLIYMALVDLLAAEFMSAKLQGSIKFQLVCYTAAFIGMGIMSLMAKWA</sequence>
<organism evidence="7 8">
    <name type="scientific">Carnegiea gigantea</name>
    <dbReference type="NCBI Taxonomy" id="171969"/>
    <lineage>
        <taxon>Eukaryota</taxon>
        <taxon>Viridiplantae</taxon>
        <taxon>Streptophyta</taxon>
        <taxon>Embryophyta</taxon>
        <taxon>Tracheophyta</taxon>
        <taxon>Spermatophyta</taxon>
        <taxon>Magnoliopsida</taxon>
        <taxon>eudicotyledons</taxon>
        <taxon>Gunneridae</taxon>
        <taxon>Pentapetalae</taxon>
        <taxon>Caryophyllales</taxon>
        <taxon>Cactineae</taxon>
        <taxon>Cactaceae</taxon>
        <taxon>Cactoideae</taxon>
        <taxon>Echinocereeae</taxon>
        <taxon>Carnegiea</taxon>
    </lineage>
</organism>
<comment type="subcellular location">
    <subcellularLocation>
        <location evidence="1">Membrane</location>
        <topology evidence="1">Multi-pass membrane protein</topology>
    </subcellularLocation>
</comment>
<feature type="transmembrane region" description="Helical" evidence="5">
    <location>
        <begin position="96"/>
        <end position="115"/>
    </location>
</feature>
<feature type="signal peptide" evidence="6">
    <location>
        <begin position="1"/>
        <end position="34"/>
    </location>
</feature>
<dbReference type="PANTHER" id="PTHR11040:SF41">
    <property type="entry name" value="ZINC TRANSPORTER 7"/>
    <property type="match status" value="1"/>
</dbReference>
<feature type="transmembrane region" description="Helical" evidence="5">
    <location>
        <begin position="62"/>
        <end position="84"/>
    </location>
</feature>
<evidence type="ECO:0000313" key="8">
    <source>
        <dbReference type="Proteomes" id="UP001153076"/>
    </source>
</evidence>
<keyword evidence="2 5" id="KW-0812">Transmembrane</keyword>
<dbReference type="PROSITE" id="PS51257">
    <property type="entry name" value="PROKAR_LIPOPROTEIN"/>
    <property type="match status" value="1"/>
</dbReference>
<dbReference type="GO" id="GO:0005886">
    <property type="term" value="C:plasma membrane"/>
    <property type="evidence" value="ECO:0007669"/>
    <property type="project" value="TreeGrafter"/>
</dbReference>
<dbReference type="InterPro" id="IPR003689">
    <property type="entry name" value="ZIP"/>
</dbReference>
<keyword evidence="6" id="KW-0732">Signal</keyword>
<evidence type="ECO:0000256" key="2">
    <source>
        <dbReference type="ARBA" id="ARBA00022692"/>
    </source>
</evidence>
<feature type="transmembrane region" description="Helical" evidence="5">
    <location>
        <begin position="135"/>
        <end position="160"/>
    </location>
</feature>
<dbReference type="OrthoDB" id="448280at2759"/>
<dbReference type="Proteomes" id="UP001153076">
    <property type="component" value="Unassembled WGS sequence"/>
</dbReference>
<comment type="caution">
    <text evidence="7">The sequence shown here is derived from an EMBL/GenBank/DDBJ whole genome shotgun (WGS) entry which is preliminary data.</text>
</comment>
<dbReference type="AlphaFoldDB" id="A0A9Q1JQ08"/>
<keyword evidence="8" id="KW-1185">Reference proteome</keyword>
<feature type="chain" id="PRO_5040123001" evidence="6">
    <location>
        <begin position="35"/>
        <end position="355"/>
    </location>
</feature>
<gene>
    <name evidence="7" type="ORF">Cgig2_010802</name>
</gene>
<proteinExistence type="predicted"/>
<evidence type="ECO:0000256" key="1">
    <source>
        <dbReference type="ARBA" id="ARBA00004141"/>
    </source>
</evidence>
<dbReference type="PANTHER" id="PTHR11040">
    <property type="entry name" value="ZINC/IRON TRANSPORTER"/>
    <property type="match status" value="1"/>
</dbReference>
<feature type="transmembrane region" description="Helical" evidence="5">
    <location>
        <begin position="263"/>
        <end position="287"/>
    </location>
</feature>
<name>A0A9Q1JQ08_9CARY</name>